<dbReference type="AlphaFoldDB" id="A0A6B0SVZ6"/>
<sequence length="112" mass="12439">MTTEHGKTEEWKRLVTTEGLPVGWVRRGSNDEWQVRPKPGLLRGCDSWIAPSWRERDRLTLDTSAIVGEGNATVVLAAETIPDTSGEGAADDERVDDGELTDDTPQRSDTRF</sequence>
<comment type="caution">
    <text evidence="2">The sequence shown here is derived from an EMBL/GenBank/DDBJ whole genome shotgun (WGS) entry which is preliminary data.</text>
</comment>
<protein>
    <submittedName>
        <fullName evidence="2">Uncharacterized protein</fullName>
    </submittedName>
</protein>
<dbReference type="OrthoDB" id="380045at2157"/>
<evidence type="ECO:0000313" key="3">
    <source>
        <dbReference type="Proteomes" id="UP000437065"/>
    </source>
</evidence>
<proteinExistence type="predicted"/>
<evidence type="ECO:0000313" key="2">
    <source>
        <dbReference type="EMBL" id="MXR40412.1"/>
    </source>
</evidence>
<dbReference type="RefSeq" id="WP_159663486.1">
    <property type="nucleotide sequence ID" value="NZ_WUUS01000002.1"/>
</dbReference>
<accession>A0A6B0SVZ6</accession>
<feature type="compositionally biased region" description="Acidic residues" evidence="1">
    <location>
        <begin position="89"/>
        <end position="102"/>
    </location>
</feature>
<reference evidence="2 3" key="1">
    <citation type="submission" date="2019-12" db="EMBL/GenBank/DDBJ databases">
        <title>Isolation and characterization of three novel carbon monoxide-oxidizing members of Halobacteria from salione crusts and soils.</title>
        <authorList>
            <person name="Myers M.R."/>
            <person name="King G.M."/>
        </authorList>
    </citation>
    <scope>NUCLEOTIDE SEQUENCE [LARGE SCALE GENOMIC DNA]</scope>
    <source>
        <strain evidence="2 3">WSA2</strain>
    </source>
</reference>
<gene>
    <name evidence="2" type="ORF">GRX01_03445</name>
</gene>
<name>A0A6B0SVZ6_9EURY</name>
<keyword evidence="3" id="KW-1185">Reference proteome</keyword>
<dbReference type="Proteomes" id="UP000437065">
    <property type="component" value="Unassembled WGS sequence"/>
</dbReference>
<evidence type="ECO:0000256" key="1">
    <source>
        <dbReference type="SAM" id="MobiDB-lite"/>
    </source>
</evidence>
<organism evidence="2 3">
    <name type="scientific">Halobaculum saliterrae</name>
    <dbReference type="NCBI Taxonomy" id="2073113"/>
    <lineage>
        <taxon>Archaea</taxon>
        <taxon>Methanobacteriati</taxon>
        <taxon>Methanobacteriota</taxon>
        <taxon>Stenosarchaea group</taxon>
        <taxon>Halobacteria</taxon>
        <taxon>Halobacteriales</taxon>
        <taxon>Haloferacaceae</taxon>
        <taxon>Halobaculum</taxon>
    </lineage>
</organism>
<feature type="region of interest" description="Disordered" evidence="1">
    <location>
        <begin position="79"/>
        <end position="112"/>
    </location>
</feature>
<dbReference type="EMBL" id="WUUS01000002">
    <property type="protein sequence ID" value="MXR40412.1"/>
    <property type="molecule type" value="Genomic_DNA"/>
</dbReference>